<evidence type="ECO:0000259" key="5">
    <source>
        <dbReference type="SMART" id="SM00738"/>
    </source>
</evidence>
<evidence type="ECO:0000313" key="6">
    <source>
        <dbReference type="EMBL" id="GAA5186448.1"/>
    </source>
</evidence>
<organism evidence="6 7">
    <name type="scientific">Ferrimonas gelatinilytica</name>
    <dbReference type="NCBI Taxonomy" id="1255257"/>
    <lineage>
        <taxon>Bacteria</taxon>
        <taxon>Pseudomonadati</taxon>
        <taxon>Pseudomonadota</taxon>
        <taxon>Gammaproteobacteria</taxon>
        <taxon>Alteromonadales</taxon>
        <taxon>Ferrimonadaceae</taxon>
        <taxon>Ferrimonas</taxon>
    </lineage>
</organism>
<keyword evidence="2 4" id="KW-0805">Transcription regulation</keyword>
<dbReference type="SMART" id="SM00738">
    <property type="entry name" value="NGN"/>
    <property type="match status" value="1"/>
</dbReference>
<comment type="caution">
    <text evidence="6">The sequence shown here is derived from an EMBL/GenBank/DDBJ whole genome shotgun (WGS) entry which is preliminary data.</text>
</comment>
<dbReference type="InterPro" id="IPR036735">
    <property type="entry name" value="NGN_dom_sf"/>
</dbReference>
<reference evidence="7" key="1">
    <citation type="journal article" date="2019" name="Int. J. Syst. Evol. Microbiol.">
        <title>The Global Catalogue of Microorganisms (GCM) 10K type strain sequencing project: providing services to taxonomists for standard genome sequencing and annotation.</title>
        <authorList>
            <consortium name="The Broad Institute Genomics Platform"/>
            <consortium name="The Broad Institute Genome Sequencing Center for Infectious Disease"/>
            <person name="Wu L."/>
            <person name="Ma J."/>
        </authorList>
    </citation>
    <scope>NUCLEOTIDE SEQUENCE [LARGE SCALE GENOMIC DNA]</scope>
    <source>
        <strain evidence="7">JCM 18720</strain>
    </source>
</reference>
<evidence type="ECO:0000256" key="3">
    <source>
        <dbReference type="ARBA" id="ARBA00023163"/>
    </source>
</evidence>
<dbReference type="SUPFAM" id="SSF50104">
    <property type="entry name" value="Translation proteins SH3-like domain"/>
    <property type="match status" value="1"/>
</dbReference>
<protein>
    <recommendedName>
        <fullName evidence="4">Transcription antitermination protein RfaH</fullName>
    </recommendedName>
</protein>
<keyword evidence="3 4" id="KW-0804">Transcription</keyword>
<proteinExistence type="inferred from homology"/>
<dbReference type="NCBIfam" id="TIGR01955">
    <property type="entry name" value="RfaH"/>
    <property type="match status" value="1"/>
</dbReference>
<evidence type="ECO:0000313" key="7">
    <source>
        <dbReference type="Proteomes" id="UP001501600"/>
    </source>
</evidence>
<feature type="domain" description="NusG-like N-terminal" evidence="5">
    <location>
        <begin position="1"/>
        <end position="100"/>
    </location>
</feature>
<gene>
    <name evidence="4 6" type="primary">rfaH</name>
    <name evidence="6" type="ORF">GCM10025772_02000</name>
</gene>
<keyword evidence="4" id="KW-0238">DNA-binding</keyword>
<dbReference type="Proteomes" id="UP001501600">
    <property type="component" value="Unassembled WGS sequence"/>
</dbReference>
<dbReference type="InterPro" id="IPR010215">
    <property type="entry name" value="Transcription_antiterm_RfaH"/>
</dbReference>
<accession>A0ABP9RV04</accession>
<comment type="subunit">
    <text evidence="4">Interacts with both the nontemplate DNA and the RNA polymerase (RNAP).</text>
</comment>
<dbReference type="SUPFAM" id="SSF82679">
    <property type="entry name" value="N-utilization substance G protein NusG, N-terminal domain"/>
    <property type="match status" value="1"/>
</dbReference>
<evidence type="ECO:0000256" key="1">
    <source>
        <dbReference type="ARBA" id="ARBA00022814"/>
    </source>
</evidence>
<sequence>MQSWYLLYCKGKQEKRAQAALENQHLATFLPEINVERLKRGKRVMEAQPLFPNYLFVRFDPCITPIQAIRSTPGVSSIVRTQGQLLPVETSLVVGLRQMQAREQESKEPLTESSLPKSGEKVTITDGPFASLCAIYAEPDGARRSVLLLEMMGKTQRVSLDNLSFTRR</sequence>
<keyword evidence="1 4" id="KW-0889">Transcription antitermination</keyword>
<evidence type="ECO:0000256" key="4">
    <source>
        <dbReference type="HAMAP-Rule" id="MF_00951"/>
    </source>
</evidence>
<dbReference type="InterPro" id="IPR043425">
    <property type="entry name" value="NusG-like"/>
</dbReference>
<dbReference type="HAMAP" id="MF_00951">
    <property type="entry name" value="RfaH"/>
    <property type="match status" value="1"/>
</dbReference>
<dbReference type="PANTHER" id="PTHR30265">
    <property type="entry name" value="RHO-INTERACTING TRANSCRIPTION TERMINATION FACTOR NUSG"/>
    <property type="match status" value="1"/>
</dbReference>
<comment type="function">
    <text evidence="4">Enhances distal genes transcription elongation in a specialized subset of operons that encode extracytoplasmic components.</text>
</comment>
<dbReference type="Gene3D" id="3.30.70.940">
    <property type="entry name" value="NusG, N-terminal domain"/>
    <property type="match status" value="1"/>
</dbReference>
<comment type="similarity">
    <text evidence="4">Belongs to the RfaH family.</text>
</comment>
<dbReference type="NCBIfam" id="NF006534">
    <property type="entry name" value="PRK09014.1"/>
    <property type="match status" value="1"/>
</dbReference>
<dbReference type="PANTHER" id="PTHR30265:SF7">
    <property type="entry name" value="TRANSCRIPTION ANTITERMINATION PROTEIN RFAH"/>
    <property type="match status" value="1"/>
</dbReference>
<evidence type="ECO:0000256" key="2">
    <source>
        <dbReference type="ARBA" id="ARBA00023015"/>
    </source>
</evidence>
<keyword evidence="7" id="KW-1185">Reference proteome</keyword>
<dbReference type="EMBL" id="BAABLF010000001">
    <property type="protein sequence ID" value="GAA5186448.1"/>
    <property type="molecule type" value="Genomic_DNA"/>
</dbReference>
<dbReference type="CDD" id="cd09892">
    <property type="entry name" value="NGN_SP_RfaH"/>
    <property type="match status" value="1"/>
</dbReference>
<name>A0ABP9RV04_9GAMM</name>
<dbReference type="InterPro" id="IPR006645">
    <property type="entry name" value="NGN-like_dom"/>
</dbReference>
<dbReference type="InterPro" id="IPR008991">
    <property type="entry name" value="Translation_prot_SH3-like_sf"/>
</dbReference>
<dbReference type="Pfam" id="PF02357">
    <property type="entry name" value="NusG"/>
    <property type="match status" value="1"/>
</dbReference>